<dbReference type="Proteomes" id="UP000479710">
    <property type="component" value="Unassembled WGS sequence"/>
</dbReference>
<dbReference type="AlphaFoldDB" id="A0A6G1ED61"/>
<sequence>MPKANKETSAFDDMGTSAGRNILEVTSFDHARVDEFHEKIEKNKAEEEKAVVDVEEDDYDIVSPPPLSATHLKTMVV</sequence>
<keyword evidence="2" id="KW-1185">Reference proteome</keyword>
<name>A0A6G1ED61_9ORYZ</name>
<gene>
    <name evidence="1" type="ORF">E2562_001020</name>
</gene>
<organism evidence="1 2">
    <name type="scientific">Oryza meyeriana var. granulata</name>
    <dbReference type="NCBI Taxonomy" id="110450"/>
    <lineage>
        <taxon>Eukaryota</taxon>
        <taxon>Viridiplantae</taxon>
        <taxon>Streptophyta</taxon>
        <taxon>Embryophyta</taxon>
        <taxon>Tracheophyta</taxon>
        <taxon>Spermatophyta</taxon>
        <taxon>Magnoliopsida</taxon>
        <taxon>Liliopsida</taxon>
        <taxon>Poales</taxon>
        <taxon>Poaceae</taxon>
        <taxon>BOP clade</taxon>
        <taxon>Oryzoideae</taxon>
        <taxon>Oryzeae</taxon>
        <taxon>Oryzinae</taxon>
        <taxon>Oryza</taxon>
        <taxon>Oryza meyeriana</taxon>
    </lineage>
</organism>
<comment type="caution">
    <text evidence="1">The sequence shown here is derived from an EMBL/GenBank/DDBJ whole genome shotgun (WGS) entry which is preliminary data.</text>
</comment>
<proteinExistence type="predicted"/>
<evidence type="ECO:0000313" key="1">
    <source>
        <dbReference type="EMBL" id="KAF0922611.1"/>
    </source>
</evidence>
<accession>A0A6G1ED61</accession>
<evidence type="ECO:0000313" key="2">
    <source>
        <dbReference type="Proteomes" id="UP000479710"/>
    </source>
</evidence>
<reference evidence="1 2" key="1">
    <citation type="submission" date="2019-11" db="EMBL/GenBank/DDBJ databases">
        <title>Whole genome sequence of Oryza granulata.</title>
        <authorList>
            <person name="Li W."/>
        </authorList>
    </citation>
    <scope>NUCLEOTIDE SEQUENCE [LARGE SCALE GENOMIC DNA]</scope>
    <source>
        <strain evidence="2">cv. Menghai</strain>
        <tissue evidence="1">Leaf</tissue>
    </source>
</reference>
<protein>
    <submittedName>
        <fullName evidence="1">Uncharacterized protein</fullName>
    </submittedName>
</protein>
<dbReference type="EMBL" id="SPHZ02000003">
    <property type="protein sequence ID" value="KAF0922611.1"/>
    <property type="molecule type" value="Genomic_DNA"/>
</dbReference>